<dbReference type="KEGG" id="meti:DK427_14380"/>
<dbReference type="PANTHER" id="PTHR47151">
    <property type="entry name" value="LEU/ILE/VAL-BINDING ABC TRANSPORTER SUBUNIT"/>
    <property type="match status" value="1"/>
</dbReference>
<reference evidence="6 7" key="1">
    <citation type="submission" date="2018-05" db="EMBL/GenBank/DDBJ databases">
        <title>Complete Genome Sequence of Methylobacterium sp. 17Sr1-43.</title>
        <authorList>
            <person name="Srinivasan S."/>
        </authorList>
    </citation>
    <scope>NUCLEOTIDE SEQUENCE [LARGE SCALE GENOMIC DNA]</scope>
    <source>
        <strain evidence="6 7">17Sr1-43</strain>
    </source>
</reference>
<dbReference type="EMBL" id="CP029551">
    <property type="protein sequence ID" value="AWN36774.1"/>
    <property type="molecule type" value="Genomic_DNA"/>
</dbReference>
<dbReference type="CDD" id="cd06342">
    <property type="entry name" value="PBP1_ABC_LIVBP-like"/>
    <property type="match status" value="1"/>
</dbReference>
<evidence type="ECO:0000256" key="2">
    <source>
        <dbReference type="ARBA" id="ARBA00022448"/>
    </source>
</evidence>
<comment type="similarity">
    <text evidence="1">Belongs to the leucine-binding protein family.</text>
</comment>
<evidence type="ECO:0000256" key="1">
    <source>
        <dbReference type="ARBA" id="ARBA00010062"/>
    </source>
</evidence>
<dbReference type="PRINTS" id="PR00337">
    <property type="entry name" value="LEUILEVALBP"/>
</dbReference>
<evidence type="ECO:0000313" key="6">
    <source>
        <dbReference type="EMBL" id="AWN36774.1"/>
    </source>
</evidence>
<organism evidence="6 7">
    <name type="scientific">Methylobacterium radiodurans</name>
    <dbReference type="NCBI Taxonomy" id="2202828"/>
    <lineage>
        <taxon>Bacteria</taxon>
        <taxon>Pseudomonadati</taxon>
        <taxon>Pseudomonadota</taxon>
        <taxon>Alphaproteobacteria</taxon>
        <taxon>Hyphomicrobiales</taxon>
        <taxon>Methylobacteriaceae</taxon>
        <taxon>Methylobacterium</taxon>
    </lineage>
</organism>
<dbReference type="PANTHER" id="PTHR47151:SF2">
    <property type="entry name" value="AMINO ACID BINDING PROTEIN"/>
    <property type="match status" value="1"/>
</dbReference>
<gene>
    <name evidence="6" type="ORF">DK427_14380</name>
</gene>
<evidence type="ECO:0000259" key="5">
    <source>
        <dbReference type="Pfam" id="PF13458"/>
    </source>
</evidence>
<protein>
    <submittedName>
        <fullName evidence="6">Branched chain amino acid ABC transporter substrate-binding protein</fullName>
    </submittedName>
</protein>
<dbReference type="OrthoDB" id="9768386at2"/>
<dbReference type="SUPFAM" id="SSF53822">
    <property type="entry name" value="Periplasmic binding protein-like I"/>
    <property type="match status" value="1"/>
</dbReference>
<sequence>MKIGRVALGPGQLCGATLGDRPAPARPGGGRLRTRLLALSLAALLLPAAAARAQDPQTQGASDAAATVTIGVAVPRSGAYVAVGEQVLRGIEAAARDANIRGGLDGRKILLDVQDDACDSNTAVAVANHFVRQGVRLVVGHVCSNASIAASEVYAQNGGLMITAASVAARLTDRGFPTIFRVCGRDDDQARLSAAVLAERFRDRKIALIQDTSPASRNLAAATKDNLNRIGINETLSVAFSPSEADNAALVDRLKGAGIEVVYYGGDAAEMGRLVRIAAERGFRPQWFGTSAIATPDFAKIAGPASNGVLMTFYLDPSRQPAAAEVVKAFRAEGVDPTGSTIYGYAALQALVAAGNFARTTDPKRLSATLHAERFDLVLGTVGFDAKGDVTAQGYVLYVWKDGAFTPAGK</sequence>
<proteinExistence type="inferred from homology"/>
<dbReference type="Gene3D" id="3.40.50.2300">
    <property type="match status" value="2"/>
</dbReference>
<evidence type="ECO:0000256" key="3">
    <source>
        <dbReference type="ARBA" id="ARBA00022729"/>
    </source>
</evidence>
<dbReference type="InterPro" id="IPR028081">
    <property type="entry name" value="Leu-bd"/>
</dbReference>
<name>A0A2U8VSP4_9HYPH</name>
<dbReference type="RefSeq" id="WP_109951863.1">
    <property type="nucleotide sequence ID" value="NZ_CP029551.1"/>
</dbReference>
<accession>A0A2U8VSP4</accession>
<dbReference type="Proteomes" id="UP000246058">
    <property type="component" value="Chromosome"/>
</dbReference>
<keyword evidence="2" id="KW-0813">Transport</keyword>
<keyword evidence="7" id="KW-1185">Reference proteome</keyword>
<dbReference type="InterPro" id="IPR000709">
    <property type="entry name" value="Leu_Ile_Val-bd"/>
</dbReference>
<dbReference type="InterPro" id="IPR028082">
    <property type="entry name" value="Peripla_BP_I"/>
</dbReference>
<keyword evidence="3" id="KW-0732">Signal</keyword>
<evidence type="ECO:0000256" key="4">
    <source>
        <dbReference type="ARBA" id="ARBA00022970"/>
    </source>
</evidence>
<evidence type="ECO:0000313" key="7">
    <source>
        <dbReference type="Proteomes" id="UP000246058"/>
    </source>
</evidence>
<feature type="domain" description="Leucine-binding protein" evidence="5">
    <location>
        <begin position="67"/>
        <end position="403"/>
    </location>
</feature>
<keyword evidence="4" id="KW-0029">Amino-acid transport</keyword>
<dbReference type="Pfam" id="PF13458">
    <property type="entry name" value="Peripla_BP_6"/>
    <property type="match status" value="1"/>
</dbReference>
<dbReference type="GO" id="GO:0006865">
    <property type="term" value="P:amino acid transport"/>
    <property type="evidence" value="ECO:0007669"/>
    <property type="project" value="UniProtKB-KW"/>
</dbReference>
<dbReference type="AlphaFoldDB" id="A0A2U8VSP4"/>